<dbReference type="OrthoDB" id="671489at2759"/>
<evidence type="ECO:0000256" key="3">
    <source>
        <dbReference type="SAM" id="MobiDB-lite"/>
    </source>
</evidence>
<accession>A0A0Q3IXE2</accession>
<keyword evidence="6" id="KW-1185">Reference proteome</keyword>
<dbReference type="RefSeq" id="XP_003565979.1">
    <property type="nucleotide sequence ID" value="XM_003565931.4"/>
</dbReference>
<dbReference type="PANTHER" id="PTHR32295">
    <property type="entry name" value="IQ-DOMAIN 5-RELATED"/>
    <property type="match status" value="1"/>
</dbReference>
<dbReference type="InterPro" id="IPR000048">
    <property type="entry name" value="IQ_motif_EF-hand-BS"/>
</dbReference>
<reference evidence="4 5" key="1">
    <citation type="journal article" date="2010" name="Nature">
        <title>Genome sequencing and analysis of the model grass Brachypodium distachyon.</title>
        <authorList>
            <consortium name="International Brachypodium Initiative"/>
        </authorList>
    </citation>
    <scope>NUCLEOTIDE SEQUENCE [LARGE SCALE GENOMIC DNA]</scope>
    <source>
        <strain evidence="4 5">Bd21</strain>
    </source>
</reference>
<dbReference type="GO" id="GO:0005516">
    <property type="term" value="F:calmodulin binding"/>
    <property type="evidence" value="ECO:0007669"/>
    <property type="project" value="UniProtKB-KW"/>
</dbReference>
<dbReference type="EMBL" id="CM000881">
    <property type="protein sequence ID" value="KQK05132.1"/>
    <property type="molecule type" value="Genomic_DNA"/>
</dbReference>
<reference evidence="5" key="3">
    <citation type="submission" date="2018-08" db="UniProtKB">
        <authorList>
            <consortium name="EnsemblPlants"/>
        </authorList>
    </citation>
    <scope>IDENTIFICATION</scope>
    <source>
        <strain evidence="5">cv. Bd21</strain>
    </source>
</reference>
<dbReference type="Pfam" id="PF00612">
    <property type="entry name" value="IQ"/>
    <property type="match status" value="2"/>
</dbReference>
<dbReference type="AlphaFoldDB" id="A0A0Q3IXE2"/>
<dbReference type="Gene3D" id="1.20.5.190">
    <property type="match status" value="1"/>
</dbReference>
<evidence type="ECO:0000256" key="1">
    <source>
        <dbReference type="ARBA" id="ARBA00022860"/>
    </source>
</evidence>
<dbReference type="STRING" id="15368.A0A0Q3IXE2"/>
<proteinExistence type="inferred from homology"/>
<feature type="compositionally biased region" description="Low complexity" evidence="3">
    <location>
        <begin position="33"/>
        <end position="54"/>
    </location>
</feature>
<sequence length="421" mass="45620">MGASGKWIKSLVGLKAPPSSAAAGTKGRKWSRLWRSPSSSRGGGNNAPSPWCETTSASSAAAAGALSSDVVAAVVRAPPRDFLVIRQEWAAVRVQTAFRAFLARRALKALRGIVRLQALVRGRLVRRQLAVTLNRMEALLRVQERAMERRARCCADGGDDPVREAEEQWCARQGSVDEVRSKMQMKHEGAVKRERAMAYSLSHQPRSVKHRGRPSSPASSLRNHESYIEGWMATKPWDSRRMDPNRSESHCLENSNELNLAGSKFSDSGTGRSVKVRRNNVATMVEAKSPSLLSASSASLDLAFDESSLSTSSVTPASAAMASEARSVDSGYRGGGPGYMSLTKSARARLDGCGGSRRGLSPQMQRQRSGGMPYRRRVALSSLDSQSNAGSDISAACRRLNSMSLKGPSMMTRSLDKENDY</sequence>
<organism evidence="4">
    <name type="scientific">Brachypodium distachyon</name>
    <name type="common">Purple false brome</name>
    <name type="synonym">Trachynia distachya</name>
    <dbReference type="NCBI Taxonomy" id="15368"/>
    <lineage>
        <taxon>Eukaryota</taxon>
        <taxon>Viridiplantae</taxon>
        <taxon>Streptophyta</taxon>
        <taxon>Embryophyta</taxon>
        <taxon>Tracheophyta</taxon>
        <taxon>Spermatophyta</taxon>
        <taxon>Magnoliopsida</taxon>
        <taxon>Liliopsida</taxon>
        <taxon>Poales</taxon>
        <taxon>Poaceae</taxon>
        <taxon>BOP clade</taxon>
        <taxon>Pooideae</taxon>
        <taxon>Stipodae</taxon>
        <taxon>Brachypodieae</taxon>
        <taxon>Brachypodium</taxon>
    </lineage>
</organism>
<dbReference type="Gramene" id="KQK05132">
    <property type="protein sequence ID" value="KQK05132"/>
    <property type="gene ID" value="BRADI_2g18220v3"/>
</dbReference>
<dbReference type="PROSITE" id="PS50096">
    <property type="entry name" value="IQ"/>
    <property type="match status" value="2"/>
</dbReference>
<comment type="similarity">
    <text evidence="2">Belongs to the IQD family.</text>
</comment>
<evidence type="ECO:0000313" key="4">
    <source>
        <dbReference type="EMBL" id="KQK05132.1"/>
    </source>
</evidence>
<gene>
    <name evidence="5" type="primary">LOC100831725</name>
    <name evidence="4" type="ORF">BRADI_2g18220v3</name>
</gene>
<dbReference type="GeneID" id="100831725"/>
<dbReference type="EnsemblPlants" id="KQK05132">
    <property type="protein sequence ID" value="KQK05132"/>
    <property type="gene ID" value="BRADI_2g18220v3"/>
</dbReference>
<feature type="region of interest" description="Disordered" evidence="3">
    <location>
        <begin position="201"/>
        <end position="223"/>
    </location>
</feature>
<feature type="region of interest" description="Disordered" evidence="3">
    <location>
        <begin position="354"/>
        <end position="373"/>
    </location>
</feature>
<evidence type="ECO:0000313" key="5">
    <source>
        <dbReference type="EnsemblPlants" id="KQK05132"/>
    </source>
</evidence>
<reference evidence="4" key="2">
    <citation type="submission" date="2017-06" db="EMBL/GenBank/DDBJ databases">
        <title>WGS assembly of Brachypodium distachyon.</title>
        <authorList>
            <consortium name="The International Brachypodium Initiative"/>
            <person name="Lucas S."/>
            <person name="Harmon-Smith M."/>
            <person name="Lail K."/>
            <person name="Tice H."/>
            <person name="Grimwood J."/>
            <person name="Bruce D."/>
            <person name="Barry K."/>
            <person name="Shu S."/>
            <person name="Lindquist E."/>
            <person name="Wang M."/>
            <person name="Pitluck S."/>
            <person name="Vogel J.P."/>
            <person name="Garvin D.F."/>
            <person name="Mockler T.C."/>
            <person name="Schmutz J."/>
            <person name="Rokhsar D."/>
            <person name="Bevan M.W."/>
        </authorList>
    </citation>
    <scope>NUCLEOTIDE SEQUENCE</scope>
    <source>
        <strain evidence="4">Bd21</strain>
    </source>
</reference>
<feature type="region of interest" description="Disordered" evidence="3">
    <location>
        <begin position="17"/>
        <end position="54"/>
    </location>
</feature>
<protein>
    <recommendedName>
        <fullName evidence="7">DUF4005 domain-containing protein</fullName>
    </recommendedName>
</protein>
<evidence type="ECO:0008006" key="7">
    <source>
        <dbReference type="Google" id="ProtNLM"/>
    </source>
</evidence>
<dbReference type="KEGG" id="bdi:100831725"/>
<name>A0A0Q3IXE2_BRADI</name>
<dbReference type="PANTHER" id="PTHR32295:SF34">
    <property type="entry name" value="OS05G0541100 PROTEIN"/>
    <property type="match status" value="1"/>
</dbReference>
<evidence type="ECO:0000313" key="6">
    <source>
        <dbReference type="Proteomes" id="UP000008810"/>
    </source>
</evidence>
<evidence type="ECO:0000256" key="2">
    <source>
        <dbReference type="ARBA" id="ARBA00024341"/>
    </source>
</evidence>
<dbReference type="ExpressionAtlas" id="A0A0Q3IXE2">
    <property type="expression patterns" value="baseline and differential"/>
</dbReference>
<dbReference type="Proteomes" id="UP000008810">
    <property type="component" value="Chromosome 2"/>
</dbReference>
<keyword evidence="1" id="KW-0112">Calmodulin-binding</keyword>